<reference evidence="2 3" key="1">
    <citation type="journal article" date="2019" name="Antonie Van Leeuwenhoek">
        <title>Description of 'Ca. Methylobacter oryzae' KRF1, a novel species from the environmentally important Methylobacter clade 2.</title>
        <authorList>
            <person name="Khatri K."/>
            <person name="Mohite J.A."/>
            <person name="Pandit P.S."/>
            <person name="Bahulikar R."/>
            <person name="Rahalkar M.C."/>
        </authorList>
    </citation>
    <scope>NUCLEOTIDE SEQUENCE [LARGE SCALE GENOMIC DNA]</scope>
    <source>
        <strain evidence="2 3">KRF1</strain>
    </source>
</reference>
<keyword evidence="1" id="KW-0732">Signal</keyword>
<comment type="caution">
    <text evidence="2">The sequence shown here is derived from an EMBL/GenBank/DDBJ whole genome shotgun (WGS) entry which is preliminary data.</text>
</comment>
<protein>
    <submittedName>
        <fullName evidence="2">Uncharacterized protein</fullName>
    </submittedName>
</protein>
<organism evidence="2 3">
    <name type="scientific">Candidatus Methylobacter oryzae</name>
    <dbReference type="NCBI Taxonomy" id="2497749"/>
    <lineage>
        <taxon>Bacteria</taxon>
        <taxon>Pseudomonadati</taxon>
        <taxon>Pseudomonadota</taxon>
        <taxon>Gammaproteobacteria</taxon>
        <taxon>Methylococcales</taxon>
        <taxon>Methylococcaceae</taxon>
        <taxon>Methylobacter</taxon>
    </lineage>
</organism>
<evidence type="ECO:0000256" key="1">
    <source>
        <dbReference type="SAM" id="SignalP"/>
    </source>
</evidence>
<proteinExistence type="predicted"/>
<sequence length="111" mass="12010">MKKLFCILALAVVSNWVYAEPAPVAEAGAPVEKVAEAAKDGARTGVRTPTGDVNKFWDAIDWDDMSAEEQKLWSVLSDGAAWNKLSKEKRAAATALGFNKKSWDSVPAKSK</sequence>
<gene>
    <name evidence="2" type="ORF">EKO24_012860</name>
</gene>
<name>A0ABY3C903_9GAMM</name>
<evidence type="ECO:0000313" key="3">
    <source>
        <dbReference type="Proteomes" id="UP000733744"/>
    </source>
</evidence>
<accession>A0ABY3C903</accession>
<keyword evidence="3" id="KW-1185">Reference proteome</keyword>
<dbReference type="RefSeq" id="WP_127029784.1">
    <property type="nucleotide sequence ID" value="NZ_RYFG02000102.1"/>
</dbReference>
<feature type="signal peptide" evidence="1">
    <location>
        <begin position="1"/>
        <end position="19"/>
    </location>
</feature>
<dbReference type="Proteomes" id="UP000733744">
    <property type="component" value="Unassembled WGS sequence"/>
</dbReference>
<dbReference type="EMBL" id="RYFG02000102">
    <property type="protein sequence ID" value="TRW93179.1"/>
    <property type="molecule type" value="Genomic_DNA"/>
</dbReference>
<evidence type="ECO:0000313" key="2">
    <source>
        <dbReference type="EMBL" id="TRW93179.1"/>
    </source>
</evidence>
<feature type="chain" id="PRO_5046092832" evidence="1">
    <location>
        <begin position="20"/>
        <end position="111"/>
    </location>
</feature>